<evidence type="ECO:0000256" key="1">
    <source>
        <dbReference type="SAM" id="Phobius"/>
    </source>
</evidence>
<dbReference type="AlphaFoldDB" id="A0A915PF55"/>
<keyword evidence="1" id="KW-1133">Transmembrane helix</keyword>
<keyword evidence="1" id="KW-0812">Transmembrane</keyword>
<evidence type="ECO:0000313" key="2">
    <source>
        <dbReference type="Proteomes" id="UP000887560"/>
    </source>
</evidence>
<proteinExistence type="predicted"/>
<keyword evidence="1" id="KW-0472">Membrane</keyword>
<protein>
    <submittedName>
        <fullName evidence="3">Uncharacterized protein</fullName>
    </submittedName>
</protein>
<evidence type="ECO:0000313" key="3">
    <source>
        <dbReference type="WBParaSite" id="scf7180000424637.g13659"/>
    </source>
</evidence>
<accession>A0A915PF55</accession>
<dbReference type="Proteomes" id="UP000887560">
    <property type="component" value="Unplaced"/>
</dbReference>
<reference evidence="3" key="1">
    <citation type="submission" date="2022-11" db="UniProtKB">
        <authorList>
            <consortium name="WormBaseParasite"/>
        </authorList>
    </citation>
    <scope>IDENTIFICATION</scope>
</reference>
<dbReference type="WBParaSite" id="scf7180000424637.g13659">
    <property type="protein sequence ID" value="scf7180000424637.g13659"/>
    <property type="gene ID" value="scf7180000424637.g13659"/>
</dbReference>
<organism evidence="2 3">
    <name type="scientific">Meloidogyne floridensis</name>
    <dbReference type="NCBI Taxonomy" id="298350"/>
    <lineage>
        <taxon>Eukaryota</taxon>
        <taxon>Metazoa</taxon>
        <taxon>Ecdysozoa</taxon>
        <taxon>Nematoda</taxon>
        <taxon>Chromadorea</taxon>
        <taxon>Rhabditida</taxon>
        <taxon>Tylenchina</taxon>
        <taxon>Tylenchomorpha</taxon>
        <taxon>Tylenchoidea</taxon>
        <taxon>Meloidogynidae</taxon>
        <taxon>Meloidogyninae</taxon>
        <taxon>Meloidogyne</taxon>
    </lineage>
</organism>
<name>A0A915PF55_9BILA</name>
<keyword evidence="2" id="KW-1185">Reference proteome</keyword>
<feature type="transmembrane region" description="Helical" evidence="1">
    <location>
        <begin position="146"/>
        <end position="164"/>
    </location>
</feature>
<sequence>MVTTNQSTTTNNNISFCLTNSDFSPSSSFNFPSKTEKEPLVYNQMNNLRQKRRERFYVEKIRDIRNRCISSANNVKTSSYSLEQPLQVFSSFSKISVGQNQKMASEEENNEYNTLTSSISSPHLPIFVNPLINTQNIIKHLLINKLSFLSIIFFIFSLILPGSATPINTDSQQQPIILPVGQQLPLWMRADLSNGKKRFFGIPQIRDVGKYQLMFLDGRKSLSLEVTELQPSPCPAGIAPVWLEVLDPREYQRLSMEEQLKLADYILATFHKADVTFVHRENFRIFPYIYLERYRTVTEEILSVPVIPNTSLTALVLNISCGELSEQASEAISVVADNEKGLVFRVVEGTLIKQKVEQKVEMTEKIEENKLLKSKDKEASSSSSS</sequence>